<feature type="short sequence motif" description="GXGXXG" evidence="2">
    <location>
        <begin position="11"/>
        <end position="16"/>
    </location>
</feature>
<keyword evidence="5" id="KW-1185">Reference proteome</keyword>
<comment type="caution">
    <text evidence="4">The sequence shown here is derived from an EMBL/GenBank/DDBJ whole genome shotgun (WGS) entry which is preliminary data.</text>
</comment>
<dbReference type="Proteomes" id="UP001169242">
    <property type="component" value="Unassembled WGS sequence"/>
</dbReference>
<dbReference type="InterPro" id="IPR002641">
    <property type="entry name" value="PNPLA_dom"/>
</dbReference>
<feature type="active site" description="Nucleophile" evidence="2">
    <location>
        <position position="44"/>
    </location>
</feature>
<sequence length="303" mass="34737">MSVFRIIAFDGGGIRGALSTRLLRRIVEKYPTLLDQTHMFAGTSTGSIIALGLAYQKSVEEIDDFYSYDKVKYIFTPKRPNLFIPKYRNIHLQETLEEVFPKNLSLASLPKYAFIPSFNVKGYTCKGFEGVFFTNLVNNPTISEKVIDVALCSSAAPTYFPSVNNFIDGGVFMNSPTAAPVICVRSVFPTTYNLSDFRLLSIGTGFYPERIVRRTKNWGVLQWAINPFTKSKAPFLSVLLNTNTPIENRYSYELLKSNYYRLDPPLEEPIELDDYKKVPYLKDFADKVDLSEVYRYIERYYLH</sequence>
<keyword evidence="2" id="KW-0442">Lipid degradation</keyword>
<dbReference type="InterPro" id="IPR047156">
    <property type="entry name" value="Teg/CotR/CapV-like"/>
</dbReference>
<name>A0AA42DKG5_9FIRM</name>
<evidence type="ECO:0000256" key="2">
    <source>
        <dbReference type="PROSITE-ProRule" id="PRU01161"/>
    </source>
</evidence>
<feature type="short sequence motif" description="DGA/G" evidence="2">
    <location>
        <begin position="168"/>
        <end position="170"/>
    </location>
</feature>
<dbReference type="Pfam" id="PF01734">
    <property type="entry name" value="Patatin"/>
    <property type="match status" value="1"/>
</dbReference>
<gene>
    <name evidence="4" type="ORF">PBV87_03510</name>
</gene>
<dbReference type="RefSeq" id="WP_053982390.1">
    <property type="nucleotide sequence ID" value="NZ_JAQIFT010000014.1"/>
</dbReference>
<dbReference type="PANTHER" id="PTHR24138">
    <property type="entry name" value="INTRACELLLAR PHOSPHOLIPASE A FAMILY"/>
    <property type="match status" value="1"/>
</dbReference>
<dbReference type="SUPFAM" id="SSF52151">
    <property type="entry name" value="FabD/lysophospholipase-like"/>
    <property type="match status" value="1"/>
</dbReference>
<evidence type="ECO:0000313" key="4">
    <source>
        <dbReference type="EMBL" id="MDA3730572.1"/>
    </source>
</evidence>
<protein>
    <submittedName>
        <fullName evidence="4">Patatin-like phospholipase family protein</fullName>
    </submittedName>
</protein>
<dbReference type="EMBL" id="JAQIFT010000014">
    <property type="protein sequence ID" value="MDA3730572.1"/>
    <property type="molecule type" value="Genomic_DNA"/>
</dbReference>
<proteinExistence type="predicted"/>
<dbReference type="Gene3D" id="3.40.1090.10">
    <property type="entry name" value="Cytosolic phospholipase A2 catalytic domain"/>
    <property type="match status" value="1"/>
</dbReference>
<dbReference type="PANTHER" id="PTHR24138:SF10">
    <property type="entry name" value="PHOSPHOLIPASE A2"/>
    <property type="match status" value="1"/>
</dbReference>
<keyword evidence="1 2" id="KW-0443">Lipid metabolism</keyword>
<evidence type="ECO:0000259" key="3">
    <source>
        <dbReference type="PROSITE" id="PS51635"/>
    </source>
</evidence>
<feature type="short sequence motif" description="GXSXG" evidence="2">
    <location>
        <begin position="42"/>
        <end position="46"/>
    </location>
</feature>
<reference evidence="4" key="1">
    <citation type="journal article" date="2023" name="Int. J. Syst. Evol. Microbiol.">
        <title>&lt;i&gt;Holtiella tumoricola&lt;/i&gt; gen. nov. sp. nov., isolated from a human clinical sample.</title>
        <authorList>
            <person name="Allen-Vercoe E."/>
            <person name="Daigneault M.C."/>
            <person name="Vancuren S.J."/>
            <person name="Cochrane K."/>
            <person name="O'Neal L.L."/>
            <person name="Sankaranarayanan K."/>
            <person name="Lawson P.A."/>
        </authorList>
    </citation>
    <scope>NUCLEOTIDE SEQUENCE</scope>
    <source>
        <strain evidence="4">CC70A</strain>
    </source>
</reference>
<evidence type="ECO:0000313" key="5">
    <source>
        <dbReference type="Proteomes" id="UP001169242"/>
    </source>
</evidence>
<evidence type="ECO:0000256" key="1">
    <source>
        <dbReference type="ARBA" id="ARBA00023098"/>
    </source>
</evidence>
<keyword evidence="2" id="KW-0378">Hydrolase</keyword>
<feature type="domain" description="PNPLA" evidence="3">
    <location>
        <begin position="7"/>
        <end position="181"/>
    </location>
</feature>
<dbReference type="InterPro" id="IPR016035">
    <property type="entry name" value="Acyl_Trfase/lysoPLipase"/>
</dbReference>
<dbReference type="GO" id="GO:0016042">
    <property type="term" value="P:lipid catabolic process"/>
    <property type="evidence" value="ECO:0007669"/>
    <property type="project" value="UniProtKB-UniRule"/>
</dbReference>
<accession>A0AA42DKG5</accession>
<feature type="active site" description="Proton acceptor" evidence="2">
    <location>
        <position position="168"/>
    </location>
</feature>
<organism evidence="4 5">
    <name type="scientific">Holtiella tumoricola</name>
    <dbReference type="NCBI Taxonomy" id="3018743"/>
    <lineage>
        <taxon>Bacteria</taxon>
        <taxon>Bacillati</taxon>
        <taxon>Bacillota</taxon>
        <taxon>Clostridia</taxon>
        <taxon>Lachnospirales</taxon>
        <taxon>Cellulosilyticaceae</taxon>
        <taxon>Holtiella</taxon>
    </lineage>
</organism>
<dbReference type="GO" id="GO:0016787">
    <property type="term" value="F:hydrolase activity"/>
    <property type="evidence" value="ECO:0007669"/>
    <property type="project" value="UniProtKB-UniRule"/>
</dbReference>
<dbReference type="PROSITE" id="PS51635">
    <property type="entry name" value="PNPLA"/>
    <property type="match status" value="1"/>
</dbReference>
<dbReference type="AlphaFoldDB" id="A0AA42DKG5"/>